<dbReference type="GO" id="GO:0003700">
    <property type="term" value="F:DNA-binding transcription factor activity"/>
    <property type="evidence" value="ECO:0007669"/>
    <property type="project" value="InterPro"/>
</dbReference>
<dbReference type="PANTHER" id="PTHR43537">
    <property type="entry name" value="TRANSCRIPTIONAL REGULATOR, GNTR FAMILY"/>
    <property type="match status" value="1"/>
</dbReference>
<organism evidence="5 6">
    <name type="scientific">Methylobacterium nodulans (strain LMG 21967 / CNCM I-2342 / ORS 2060)</name>
    <dbReference type="NCBI Taxonomy" id="460265"/>
    <lineage>
        <taxon>Bacteria</taxon>
        <taxon>Pseudomonadati</taxon>
        <taxon>Pseudomonadota</taxon>
        <taxon>Alphaproteobacteria</taxon>
        <taxon>Hyphomicrobiales</taxon>
        <taxon>Methylobacteriaceae</taxon>
        <taxon>Methylobacterium</taxon>
    </lineage>
</organism>
<dbReference type="SUPFAM" id="SSF48008">
    <property type="entry name" value="GntR ligand-binding domain-like"/>
    <property type="match status" value="1"/>
</dbReference>
<dbReference type="EMBL" id="CP001349">
    <property type="protein sequence ID" value="ACL59142.1"/>
    <property type="molecule type" value="Genomic_DNA"/>
</dbReference>
<keyword evidence="6" id="KW-1185">Reference proteome</keyword>
<dbReference type="AlphaFoldDB" id="B8IA79"/>
<dbReference type="KEGG" id="mno:Mnod_4266"/>
<dbReference type="Proteomes" id="UP000008207">
    <property type="component" value="Chromosome"/>
</dbReference>
<dbReference type="InterPro" id="IPR036388">
    <property type="entry name" value="WH-like_DNA-bd_sf"/>
</dbReference>
<dbReference type="GO" id="GO:0003677">
    <property type="term" value="F:DNA binding"/>
    <property type="evidence" value="ECO:0007669"/>
    <property type="project" value="UniProtKB-KW"/>
</dbReference>
<dbReference type="SUPFAM" id="SSF46785">
    <property type="entry name" value="Winged helix' DNA-binding domain"/>
    <property type="match status" value="1"/>
</dbReference>
<keyword evidence="3" id="KW-0804">Transcription</keyword>
<dbReference type="Gene3D" id="1.20.120.530">
    <property type="entry name" value="GntR ligand-binding domain-like"/>
    <property type="match status" value="1"/>
</dbReference>
<proteinExistence type="predicted"/>
<keyword evidence="1" id="KW-0805">Transcription regulation</keyword>
<dbReference type="PROSITE" id="PS50949">
    <property type="entry name" value="HTH_GNTR"/>
    <property type="match status" value="1"/>
</dbReference>
<dbReference type="eggNOG" id="COG1802">
    <property type="taxonomic scope" value="Bacteria"/>
</dbReference>
<protein>
    <submittedName>
        <fullName evidence="5">Transcriptional regulator, GntR family</fullName>
    </submittedName>
</protein>
<evidence type="ECO:0000256" key="2">
    <source>
        <dbReference type="ARBA" id="ARBA00023125"/>
    </source>
</evidence>
<dbReference type="InterPro" id="IPR011711">
    <property type="entry name" value="GntR_C"/>
</dbReference>
<evidence type="ECO:0000313" key="5">
    <source>
        <dbReference type="EMBL" id="ACL59142.1"/>
    </source>
</evidence>
<feature type="domain" description="HTH gntR-type" evidence="4">
    <location>
        <begin position="7"/>
        <end position="74"/>
    </location>
</feature>
<dbReference type="HOGENOM" id="CLU_017584_5_2_5"/>
<dbReference type="InterPro" id="IPR008920">
    <property type="entry name" value="TF_FadR/GntR_C"/>
</dbReference>
<name>B8IA79_METNO</name>
<dbReference type="Gene3D" id="1.10.10.10">
    <property type="entry name" value="Winged helix-like DNA-binding domain superfamily/Winged helix DNA-binding domain"/>
    <property type="match status" value="1"/>
</dbReference>
<gene>
    <name evidence="5" type="ordered locus">Mnod_4266</name>
</gene>
<dbReference type="SMART" id="SM00345">
    <property type="entry name" value="HTH_GNTR"/>
    <property type="match status" value="1"/>
</dbReference>
<dbReference type="STRING" id="460265.Mnod_4266"/>
<dbReference type="PANTHER" id="PTHR43537:SF5">
    <property type="entry name" value="UXU OPERON TRANSCRIPTIONAL REGULATOR"/>
    <property type="match status" value="1"/>
</dbReference>
<accession>B8IA79</accession>
<dbReference type="InterPro" id="IPR036390">
    <property type="entry name" value="WH_DNA-bd_sf"/>
</dbReference>
<dbReference type="Pfam" id="PF00392">
    <property type="entry name" value="GntR"/>
    <property type="match status" value="1"/>
</dbReference>
<keyword evidence="2" id="KW-0238">DNA-binding</keyword>
<reference evidence="5 6" key="1">
    <citation type="submission" date="2009-01" db="EMBL/GenBank/DDBJ databases">
        <title>Complete sequence of chromosome of Methylobacterium nodulans ORS 2060.</title>
        <authorList>
            <consortium name="US DOE Joint Genome Institute"/>
            <person name="Lucas S."/>
            <person name="Copeland A."/>
            <person name="Lapidus A."/>
            <person name="Glavina del Rio T."/>
            <person name="Dalin E."/>
            <person name="Tice H."/>
            <person name="Bruce D."/>
            <person name="Goodwin L."/>
            <person name="Pitluck S."/>
            <person name="Sims D."/>
            <person name="Brettin T."/>
            <person name="Detter J.C."/>
            <person name="Han C."/>
            <person name="Larimer F."/>
            <person name="Land M."/>
            <person name="Hauser L."/>
            <person name="Kyrpides N."/>
            <person name="Ivanova N."/>
            <person name="Marx C.J."/>
            <person name="Richardson P."/>
        </authorList>
    </citation>
    <scope>NUCLEOTIDE SEQUENCE [LARGE SCALE GENOMIC DNA]</scope>
    <source>
        <strain evidence="6">LMG 21967 / CNCM I-2342 / ORS 2060</strain>
    </source>
</reference>
<dbReference type="RefSeq" id="WP_015930790.1">
    <property type="nucleotide sequence ID" value="NC_011894.1"/>
</dbReference>
<evidence type="ECO:0000259" key="4">
    <source>
        <dbReference type="PROSITE" id="PS50949"/>
    </source>
</evidence>
<evidence type="ECO:0000313" key="6">
    <source>
        <dbReference type="Proteomes" id="UP000008207"/>
    </source>
</evidence>
<dbReference type="InterPro" id="IPR000524">
    <property type="entry name" value="Tscrpt_reg_HTH_GntR"/>
</dbReference>
<evidence type="ECO:0000256" key="1">
    <source>
        <dbReference type="ARBA" id="ARBA00023015"/>
    </source>
</evidence>
<dbReference type="Pfam" id="PF07729">
    <property type="entry name" value="FCD"/>
    <property type="match status" value="1"/>
</dbReference>
<dbReference type="SMART" id="SM00895">
    <property type="entry name" value="FCD"/>
    <property type="match status" value="1"/>
</dbReference>
<sequence>MDDVAERQLKDHLYEALKLAIITCELPPGAELSEGYLSARYGVGKAPVRHALSRLGQDGWVTSIPRSGHLVAPMTLDDVADIFAMREIVEPESAARAAGKISEVRLKRLNRACANPYRISDVAAKRRFLLANRDFHVAIAEACGSPRLARSVAKLHDESLRVLYLSASEKELSGDWSRGHGPMIEAIATGDREAARQTTLDGIKRSRDAVMTVFQETPELITGRRTLRAPSRRLVERIG</sequence>
<evidence type="ECO:0000256" key="3">
    <source>
        <dbReference type="ARBA" id="ARBA00023163"/>
    </source>
</evidence>